<evidence type="ECO:0000313" key="3">
    <source>
        <dbReference type="Proteomes" id="UP000515211"/>
    </source>
</evidence>
<dbReference type="InterPro" id="IPR041577">
    <property type="entry name" value="RT_RNaseH_2"/>
</dbReference>
<dbReference type="PANTHER" id="PTHR37984">
    <property type="entry name" value="PROTEIN CBG26694"/>
    <property type="match status" value="1"/>
</dbReference>
<dbReference type="Proteomes" id="UP000515211">
    <property type="component" value="Chromosome 1"/>
</dbReference>
<dbReference type="Pfam" id="PF17919">
    <property type="entry name" value="RT_RNaseH_2"/>
    <property type="match status" value="1"/>
</dbReference>
<name>A0A6P5MTL3_ARADU</name>
<organism evidence="3 4">
    <name type="scientific">Arachis duranensis</name>
    <name type="common">Wild peanut</name>
    <dbReference type="NCBI Taxonomy" id="130453"/>
    <lineage>
        <taxon>Eukaryota</taxon>
        <taxon>Viridiplantae</taxon>
        <taxon>Streptophyta</taxon>
        <taxon>Embryophyta</taxon>
        <taxon>Tracheophyta</taxon>
        <taxon>Spermatophyta</taxon>
        <taxon>Magnoliopsida</taxon>
        <taxon>eudicotyledons</taxon>
        <taxon>Gunneridae</taxon>
        <taxon>Pentapetalae</taxon>
        <taxon>rosids</taxon>
        <taxon>fabids</taxon>
        <taxon>Fabales</taxon>
        <taxon>Fabaceae</taxon>
        <taxon>Papilionoideae</taxon>
        <taxon>50 kb inversion clade</taxon>
        <taxon>dalbergioids sensu lato</taxon>
        <taxon>Dalbergieae</taxon>
        <taxon>Pterocarpus clade</taxon>
        <taxon>Arachis</taxon>
    </lineage>
</organism>
<gene>
    <name evidence="4" type="primary">LOC110275877</name>
</gene>
<keyword evidence="1" id="KW-0511">Multifunctional enzyme</keyword>
<dbReference type="RefSeq" id="XP_020987910.1">
    <property type="nucleotide sequence ID" value="XM_021132251.1"/>
</dbReference>
<evidence type="ECO:0000259" key="2">
    <source>
        <dbReference type="Pfam" id="PF17919"/>
    </source>
</evidence>
<reference evidence="3" key="1">
    <citation type="journal article" date="2016" name="Nat. Genet.">
        <title>The genome sequences of Arachis duranensis and Arachis ipaensis, the diploid ancestors of cultivated peanut.</title>
        <authorList>
            <person name="Bertioli D.J."/>
            <person name="Cannon S.B."/>
            <person name="Froenicke L."/>
            <person name="Huang G."/>
            <person name="Farmer A.D."/>
            <person name="Cannon E.K."/>
            <person name="Liu X."/>
            <person name="Gao D."/>
            <person name="Clevenger J."/>
            <person name="Dash S."/>
            <person name="Ren L."/>
            <person name="Moretzsohn M.C."/>
            <person name="Shirasawa K."/>
            <person name="Huang W."/>
            <person name="Vidigal B."/>
            <person name="Abernathy B."/>
            <person name="Chu Y."/>
            <person name="Niederhuth C.E."/>
            <person name="Umale P."/>
            <person name="Araujo A.C."/>
            <person name="Kozik A."/>
            <person name="Kim K.D."/>
            <person name="Burow M.D."/>
            <person name="Varshney R.K."/>
            <person name="Wang X."/>
            <person name="Zhang X."/>
            <person name="Barkley N."/>
            <person name="Guimaraes P.M."/>
            <person name="Isobe S."/>
            <person name="Guo B."/>
            <person name="Liao B."/>
            <person name="Stalker H.T."/>
            <person name="Schmitz R.J."/>
            <person name="Scheffler B.E."/>
            <person name="Leal-Bertioli S.C."/>
            <person name="Xun X."/>
            <person name="Jackson S.A."/>
            <person name="Michelmore R."/>
            <person name="Ozias-Akins P."/>
        </authorList>
    </citation>
    <scope>NUCLEOTIDE SEQUENCE [LARGE SCALE GENOMIC DNA]</scope>
    <source>
        <strain evidence="3">cv. V14167</strain>
    </source>
</reference>
<evidence type="ECO:0000256" key="1">
    <source>
        <dbReference type="ARBA" id="ARBA00023268"/>
    </source>
</evidence>
<dbReference type="InterPro" id="IPR050951">
    <property type="entry name" value="Retrovirus_Pol_polyprotein"/>
</dbReference>
<dbReference type="PANTHER" id="PTHR37984:SF5">
    <property type="entry name" value="PROTEIN NYNRIN-LIKE"/>
    <property type="match status" value="1"/>
</dbReference>
<feature type="domain" description="Reverse transcriptase/retrotransposon-derived protein RNase H-like" evidence="2">
    <location>
        <begin position="48"/>
        <end position="104"/>
    </location>
</feature>
<dbReference type="KEGG" id="adu:110275877"/>
<dbReference type="FunFam" id="3.30.70.270:FF:000020">
    <property type="entry name" value="Transposon Tf2-6 polyprotein-like Protein"/>
    <property type="match status" value="1"/>
</dbReference>
<keyword evidence="3" id="KW-1185">Reference proteome</keyword>
<accession>A0A6P5MTL3</accession>
<dbReference type="InterPro" id="IPR043502">
    <property type="entry name" value="DNA/RNA_pol_sf"/>
</dbReference>
<dbReference type="GeneID" id="110275877"/>
<dbReference type="InterPro" id="IPR043128">
    <property type="entry name" value="Rev_trsase/Diguanyl_cyclase"/>
</dbReference>
<dbReference type="SUPFAM" id="SSF56672">
    <property type="entry name" value="DNA/RNA polymerases"/>
    <property type="match status" value="1"/>
</dbReference>
<dbReference type="AlphaFoldDB" id="A0A6P5MTL3"/>
<sequence>MEWERPTSVTEIRSFLGLAGYYRGFIKGFSQIALPMMKLTHKDAQFVWTSKCEESFQALKQKLTTAPMFVLPEPNELFEVYCDTSLKGLGCVLMQHQNVVVYAS</sequence>
<reference evidence="4" key="2">
    <citation type="submission" date="2025-08" db="UniProtKB">
        <authorList>
            <consortium name="RefSeq"/>
        </authorList>
    </citation>
    <scope>IDENTIFICATION</scope>
    <source>
        <tissue evidence="4">Whole plant</tissue>
    </source>
</reference>
<proteinExistence type="predicted"/>
<protein>
    <submittedName>
        <fullName evidence="4">Uncharacterized mitochondrial protein AtMg00860-like</fullName>
    </submittedName>
</protein>
<dbReference type="GO" id="GO:0003824">
    <property type="term" value="F:catalytic activity"/>
    <property type="evidence" value="ECO:0007669"/>
    <property type="project" value="UniProtKB-KW"/>
</dbReference>
<dbReference type="Gene3D" id="3.30.70.270">
    <property type="match status" value="1"/>
</dbReference>
<evidence type="ECO:0000313" key="4">
    <source>
        <dbReference type="RefSeq" id="XP_020987910.1"/>
    </source>
</evidence>